<dbReference type="NCBIfam" id="TIGR01179">
    <property type="entry name" value="galE"/>
    <property type="match status" value="1"/>
</dbReference>
<comment type="caution">
    <text evidence="6">The sequence shown here is derived from an EMBL/GenBank/DDBJ whole genome shotgun (WGS) entry which is preliminary data.</text>
</comment>
<dbReference type="Gene3D" id="3.90.25.10">
    <property type="entry name" value="UDP-galactose 4-epimerase, domain 1"/>
    <property type="match status" value="1"/>
</dbReference>
<keyword evidence="7" id="KW-1185">Reference proteome</keyword>
<sequence length="442" mass="48341">MDCRYDMEEDGSLDFSSSNSPYPSPSTPGTELSTLFDDGYDYFSEALPKDDSRYVLVTGGLGYIGSHTTLELLRSGYNVIVIDNLSNSYPIVFHRIKVLATKYYEMVGKSMPLLRFYNADYRDRFALKSILDAYILRPKSPSCGSSSTSQIIGVIHFAASKAVEESIHQPLHYYANNVGGLVDFCSILGEYGIKSFVFSSSAAVYGAAANSSTPLREELCVHQPEVYTDDDGEIQTAQSGCRGLTSPYSRTKWMCEAILSDLCVADPSWTVIALRYFNPIGCDSSGMLGEKARGTPSNLMPTVARVITGDLPILSVYGADYDTKDGTAVRDFIHVTDLARGHIAALVAAAEERIRGPFRAFNLGSGHGHSVLDVVKAMECASRKKISYRTIGRRPGDLSSCVAKTQRAEEELSWTIERPLKTCSKDICNFLVVNGLVAEPSV</sequence>
<dbReference type="Pfam" id="PF01370">
    <property type="entry name" value="Epimerase"/>
    <property type="match status" value="1"/>
</dbReference>
<dbReference type="Gene3D" id="3.40.50.720">
    <property type="entry name" value="NAD(P)-binding Rossmann-like Domain"/>
    <property type="match status" value="1"/>
</dbReference>
<dbReference type="OrthoDB" id="9402762at2759"/>
<keyword evidence="3" id="KW-0413">Isomerase</keyword>
<evidence type="ECO:0000313" key="7">
    <source>
        <dbReference type="Proteomes" id="UP000698800"/>
    </source>
</evidence>
<dbReference type="EMBL" id="JAGHQL010000142">
    <property type="protein sequence ID" value="KAH0537522.1"/>
    <property type="molecule type" value="Genomic_DNA"/>
</dbReference>
<reference evidence="6" key="1">
    <citation type="submission" date="2021-03" db="EMBL/GenBank/DDBJ databases">
        <title>Comparative genomics and phylogenomic investigation of the class Geoglossomycetes provide insights into ecological specialization and systematics.</title>
        <authorList>
            <person name="Melie T."/>
            <person name="Pirro S."/>
            <person name="Miller A.N."/>
            <person name="Quandt A."/>
        </authorList>
    </citation>
    <scope>NUCLEOTIDE SEQUENCE</scope>
    <source>
        <strain evidence="6">GBOQ0MN5Z8</strain>
    </source>
</reference>
<feature type="region of interest" description="Disordered" evidence="4">
    <location>
        <begin position="1"/>
        <end position="29"/>
    </location>
</feature>
<dbReference type="PANTHER" id="PTHR43725:SF3">
    <property type="entry name" value="UDP-GLUCOSE 4-EPIMERASE (EUROFUNG)"/>
    <property type="match status" value="1"/>
</dbReference>
<evidence type="ECO:0000256" key="3">
    <source>
        <dbReference type="ARBA" id="ARBA00023235"/>
    </source>
</evidence>
<dbReference type="GO" id="GO:0006012">
    <property type="term" value="P:galactose metabolic process"/>
    <property type="evidence" value="ECO:0007669"/>
    <property type="project" value="InterPro"/>
</dbReference>
<dbReference type="InterPro" id="IPR036291">
    <property type="entry name" value="NAD(P)-bd_dom_sf"/>
</dbReference>
<name>A0A9P8L167_9PEZI</name>
<dbReference type="AlphaFoldDB" id="A0A9P8L167"/>
<evidence type="ECO:0000256" key="2">
    <source>
        <dbReference type="ARBA" id="ARBA00023027"/>
    </source>
</evidence>
<comment type="cofactor">
    <cofactor evidence="1">
        <name>NAD(+)</name>
        <dbReference type="ChEBI" id="CHEBI:57540"/>
    </cofactor>
</comment>
<proteinExistence type="predicted"/>
<feature type="domain" description="NAD-dependent epimerase/dehydratase" evidence="5">
    <location>
        <begin position="55"/>
        <end position="352"/>
    </location>
</feature>
<protein>
    <recommendedName>
        <fullName evidence="5">NAD-dependent epimerase/dehydratase domain-containing protein</fullName>
    </recommendedName>
</protein>
<dbReference type="GO" id="GO:0005829">
    <property type="term" value="C:cytosol"/>
    <property type="evidence" value="ECO:0007669"/>
    <property type="project" value="TreeGrafter"/>
</dbReference>
<dbReference type="PANTHER" id="PTHR43725">
    <property type="entry name" value="UDP-GLUCOSE 4-EPIMERASE"/>
    <property type="match status" value="1"/>
</dbReference>
<accession>A0A9P8L167</accession>
<dbReference type="Proteomes" id="UP000698800">
    <property type="component" value="Unassembled WGS sequence"/>
</dbReference>
<evidence type="ECO:0000256" key="1">
    <source>
        <dbReference type="ARBA" id="ARBA00001911"/>
    </source>
</evidence>
<gene>
    <name evidence="6" type="ORF">FGG08_005697</name>
</gene>
<keyword evidence="2" id="KW-0520">NAD</keyword>
<dbReference type="InterPro" id="IPR005886">
    <property type="entry name" value="UDP_G4E"/>
</dbReference>
<evidence type="ECO:0000256" key="4">
    <source>
        <dbReference type="SAM" id="MobiDB-lite"/>
    </source>
</evidence>
<dbReference type="FunFam" id="3.40.50.720:FF:000418">
    <property type="entry name" value="UDP-glucose 4-epimerase 5"/>
    <property type="match status" value="1"/>
</dbReference>
<dbReference type="GO" id="GO:0003978">
    <property type="term" value="F:UDP-glucose 4-epimerase activity"/>
    <property type="evidence" value="ECO:0007669"/>
    <property type="project" value="InterPro"/>
</dbReference>
<evidence type="ECO:0000259" key="5">
    <source>
        <dbReference type="Pfam" id="PF01370"/>
    </source>
</evidence>
<organism evidence="6 7">
    <name type="scientific">Glutinoglossum americanum</name>
    <dbReference type="NCBI Taxonomy" id="1670608"/>
    <lineage>
        <taxon>Eukaryota</taxon>
        <taxon>Fungi</taxon>
        <taxon>Dikarya</taxon>
        <taxon>Ascomycota</taxon>
        <taxon>Pezizomycotina</taxon>
        <taxon>Geoglossomycetes</taxon>
        <taxon>Geoglossales</taxon>
        <taxon>Geoglossaceae</taxon>
        <taxon>Glutinoglossum</taxon>
    </lineage>
</organism>
<dbReference type="InterPro" id="IPR001509">
    <property type="entry name" value="Epimerase_deHydtase"/>
</dbReference>
<evidence type="ECO:0000313" key="6">
    <source>
        <dbReference type="EMBL" id="KAH0537522.1"/>
    </source>
</evidence>
<dbReference type="SUPFAM" id="SSF51735">
    <property type="entry name" value="NAD(P)-binding Rossmann-fold domains"/>
    <property type="match status" value="1"/>
</dbReference>